<dbReference type="HOGENOM" id="CLU_3031027_0_0_6"/>
<proteinExistence type="predicted"/>
<organism evidence="1 2">
    <name type="scientific">Thioalkalivibrio paradoxus ARh 1</name>
    <dbReference type="NCBI Taxonomy" id="713585"/>
    <lineage>
        <taxon>Bacteria</taxon>
        <taxon>Pseudomonadati</taxon>
        <taxon>Pseudomonadota</taxon>
        <taxon>Gammaproteobacteria</taxon>
        <taxon>Chromatiales</taxon>
        <taxon>Ectothiorhodospiraceae</taxon>
        <taxon>Thioalkalivibrio</taxon>
    </lineage>
</organism>
<protein>
    <submittedName>
        <fullName evidence="1">Uncharacterized protein</fullName>
    </submittedName>
</protein>
<evidence type="ECO:0000313" key="2">
    <source>
        <dbReference type="Proteomes" id="UP000005289"/>
    </source>
</evidence>
<name>W0DSZ6_9GAMM</name>
<accession>W0DSZ6</accession>
<gene>
    <name evidence="1" type="ORF">THITH_05840</name>
</gene>
<evidence type="ECO:0000313" key="1">
    <source>
        <dbReference type="EMBL" id="AHE99995.1"/>
    </source>
</evidence>
<dbReference type="AlphaFoldDB" id="W0DSZ6"/>
<keyword evidence="2" id="KW-1185">Reference proteome</keyword>
<reference evidence="1 2" key="1">
    <citation type="submission" date="2013-12" db="EMBL/GenBank/DDBJ databases">
        <authorList>
            <consortium name="DOE Joint Genome Institute"/>
            <person name="Muyzer G."/>
            <person name="Huntemann M."/>
            <person name="Han J."/>
            <person name="Chen A."/>
            <person name="Kyrpides N."/>
            <person name="Mavromatis K."/>
            <person name="Markowitz V."/>
            <person name="Palaniappan K."/>
            <person name="Ivanova N."/>
            <person name="Schaumberg A."/>
            <person name="Pati A."/>
            <person name="Liolios K."/>
            <person name="Nordberg H.P."/>
            <person name="Cantor M.N."/>
            <person name="Hua S.X."/>
            <person name="Woyke T."/>
        </authorList>
    </citation>
    <scope>NUCLEOTIDE SEQUENCE [LARGE SCALE GENOMIC DNA]</scope>
    <source>
        <strain evidence="1 2">ARh 1</strain>
    </source>
</reference>
<dbReference type="KEGG" id="tti:THITH_05840"/>
<dbReference type="Proteomes" id="UP000005289">
    <property type="component" value="Chromosome"/>
</dbReference>
<dbReference type="STRING" id="713585.THITH_05840"/>
<dbReference type="EMBL" id="CP007029">
    <property type="protein sequence ID" value="AHE99995.1"/>
    <property type="molecule type" value="Genomic_DNA"/>
</dbReference>
<sequence length="55" mass="5788">MEGLRLLEALPDATLVVSGGSRRADEAPVAQGYAAAAQVARIRERDPQGEIVRVG</sequence>